<dbReference type="InterPro" id="IPR004839">
    <property type="entry name" value="Aminotransferase_I/II_large"/>
</dbReference>
<reference evidence="5" key="1">
    <citation type="journal article" date="2014" name="Front. Microbiol.">
        <title>High frequency of phylogenetically diverse reductive dehalogenase-homologous genes in deep subseafloor sedimentary metagenomes.</title>
        <authorList>
            <person name="Kawai M."/>
            <person name="Futagami T."/>
            <person name="Toyoda A."/>
            <person name="Takaki Y."/>
            <person name="Nishi S."/>
            <person name="Hori S."/>
            <person name="Arai W."/>
            <person name="Tsubouchi T."/>
            <person name="Morono Y."/>
            <person name="Uchiyama I."/>
            <person name="Ito T."/>
            <person name="Fujiyama A."/>
            <person name="Inagaki F."/>
            <person name="Takami H."/>
        </authorList>
    </citation>
    <scope>NUCLEOTIDE SEQUENCE</scope>
    <source>
        <strain evidence="5">Expedition CK06-06</strain>
    </source>
</reference>
<gene>
    <name evidence="5" type="ORF">S01H4_00725</name>
</gene>
<dbReference type="GO" id="GO:0008483">
    <property type="term" value="F:transaminase activity"/>
    <property type="evidence" value="ECO:0007669"/>
    <property type="project" value="UniProtKB-KW"/>
</dbReference>
<proteinExistence type="predicted"/>
<dbReference type="Gene3D" id="3.40.640.10">
    <property type="entry name" value="Type I PLP-dependent aspartate aminotransferase-like (Major domain)"/>
    <property type="match status" value="1"/>
</dbReference>
<feature type="domain" description="Aminotransferase class I/classII large" evidence="4">
    <location>
        <begin position="30"/>
        <end position="380"/>
    </location>
</feature>
<dbReference type="PROSITE" id="PS00105">
    <property type="entry name" value="AA_TRANSFER_CLASS_1"/>
    <property type="match status" value="1"/>
</dbReference>
<dbReference type="SUPFAM" id="SSF53383">
    <property type="entry name" value="PLP-dependent transferases"/>
    <property type="match status" value="1"/>
</dbReference>
<evidence type="ECO:0000256" key="2">
    <source>
        <dbReference type="ARBA" id="ARBA00022576"/>
    </source>
</evidence>
<organism evidence="5">
    <name type="scientific">marine sediment metagenome</name>
    <dbReference type="NCBI Taxonomy" id="412755"/>
    <lineage>
        <taxon>unclassified sequences</taxon>
        <taxon>metagenomes</taxon>
        <taxon>ecological metagenomes</taxon>
    </lineage>
</organism>
<dbReference type="InterPro" id="IPR015422">
    <property type="entry name" value="PyrdxlP-dep_Trfase_small"/>
</dbReference>
<evidence type="ECO:0000313" key="5">
    <source>
        <dbReference type="EMBL" id="GAG64651.1"/>
    </source>
</evidence>
<dbReference type="EMBL" id="BART01000109">
    <property type="protein sequence ID" value="GAG64651.1"/>
    <property type="molecule type" value="Genomic_DNA"/>
</dbReference>
<dbReference type="AlphaFoldDB" id="X1AXZ7"/>
<dbReference type="InterPro" id="IPR015424">
    <property type="entry name" value="PyrdxlP-dep_Trfase"/>
</dbReference>
<dbReference type="PANTHER" id="PTHR42832:SF3">
    <property type="entry name" value="L-GLUTAMINE--4-(METHYLSULFANYL)-2-OXOBUTANOATE AMINOTRANSFERASE"/>
    <property type="match status" value="1"/>
</dbReference>
<dbReference type="Gene3D" id="3.90.1150.10">
    <property type="entry name" value="Aspartate Aminotransferase, domain 1"/>
    <property type="match status" value="1"/>
</dbReference>
<dbReference type="CDD" id="cd00609">
    <property type="entry name" value="AAT_like"/>
    <property type="match status" value="1"/>
</dbReference>
<keyword evidence="3" id="KW-0808">Transferase</keyword>
<dbReference type="PANTHER" id="PTHR42832">
    <property type="entry name" value="AMINO ACID AMINOTRANSFERASE"/>
    <property type="match status" value="1"/>
</dbReference>
<comment type="caution">
    <text evidence="5">The sequence shown here is derived from an EMBL/GenBank/DDBJ whole genome shotgun (WGS) entry which is preliminary data.</text>
</comment>
<accession>X1AXZ7</accession>
<dbReference type="Pfam" id="PF00155">
    <property type="entry name" value="Aminotran_1_2"/>
    <property type="match status" value="1"/>
</dbReference>
<sequence>MKAKRIKNLPKYHFAEFNEILKRKKDRGEEVINLGIGDPDIPTPDYIIQSLIEEAQNPINHKYPPYKGIKELREAIANWFKNRFGITLDSEKEILPLIGSKEGLAHISWALIDPRDMALVANPCYPTHRTGVILAGGSVYDLPLIEKNNFLVDFDEIQPEAAKKAKMMTICYPNNPTSAIANEDFFKKAIEFAKHYDLIICHDNAYSEISYGGYKPISILEIDKEKEISIEFHSLSKTFSMAGWRIGFVVGNSDVINSLYTLKTNIDSGIPGAIQKAAVVALEGSGEFTKNVCKIYENRIDMVINILKECKIEAKKPKATLYVWAKVPEGFNSDSFTMKLLDKAGVFVTPGTAFGRYGEGYIRISVTQPDDLIKKAMNKLKKFMKKH</sequence>
<keyword evidence="2" id="KW-0032">Aminotransferase</keyword>
<evidence type="ECO:0000256" key="3">
    <source>
        <dbReference type="ARBA" id="ARBA00022679"/>
    </source>
</evidence>
<dbReference type="InterPro" id="IPR004838">
    <property type="entry name" value="NHTrfase_class1_PyrdxlP-BS"/>
</dbReference>
<dbReference type="GO" id="GO:0030170">
    <property type="term" value="F:pyridoxal phosphate binding"/>
    <property type="evidence" value="ECO:0007669"/>
    <property type="project" value="InterPro"/>
</dbReference>
<evidence type="ECO:0000259" key="4">
    <source>
        <dbReference type="Pfam" id="PF00155"/>
    </source>
</evidence>
<dbReference type="NCBIfam" id="NF006756">
    <property type="entry name" value="PRK09276.1"/>
    <property type="match status" value="1"/>
</dbReference>
<comment type="cofactor">
    <cofactor evidence="1">
        <name>pyridoxal 5'-phosphate</name>
        <dbReference type="ChEBI" id="CHEBI:597326"/>
    </cofactor>
</comment>
<protein>
    <recommendedName>
        <fullName evidence="4">Aminotransferase class I/classII large domain-containing protein</fullName>
    </recommendedName>
</protein>
<evidence type="ECO:0000256" key="1">
    <source>
        <dbReference type="ARBA" id="ARBA00001933"/>
    </source>
</evidence>
<dbReference type="InterPro" id="IPR050881">
    <property type="entry name" value="LL-DAP_aminotransferase"/>
</dbReference>
<dbReference type="InterPro" id="IPR015421">
    <property type="entry name" value="PyrdxlP-dep_Trfase_major"/>
</dbReference>
<name>X1AXZ7_9ZZZZ</name>